<organism evidence="1 2">
    <name type="scientific">Ancylostoma ceylanicum</name>
    <dbReference type="NCBI Taxonomy" id="53326"/>
    <lineage>
        <taxon>Eukaryota</taxon>
        <taxon>Metazoa</taxon>
        <taxon>Ecdysozoa</taxon>
        <taxon>Nematoda</taxon>
        <taxon>Chromadorea</taxon>
        <taxon>Rhabditida</taxon>
        <taxon>Rhabditina</taxon>
        <taxon>Rhabditomorpha</taxon>
        <taxon>Strongyloidea</taxon>
        <taxon>Ancylostomatidae</taxon>
        <taxon>Ancylostomatinae</taxon>
        <taxon>Ancylostoma</taxon>
    </lineage>
</organism>
<protein>
    <submittedName>
        <fullName evidence="1">Uncharacterized protein</fullName>
    </submittedName>
</protein>
<accession>A0A016WQN2</accession>
<reference evidence="2" key="1">
    <citation type="journal article" date="2015" name="Nat. Genet.">
        <title>The genome and transcriptome of the zoonotic hookworm Ancylostoma ceylanicum identify infection-specific gene families.</title>
        <authorList>
            <person name="Schwarz E.M."/>
            <person name="Hu Y."/>
            <person name="Antoshechkin I."/>
            <person name="Miller M.M."/>
            <person name="Sternberg P.W."/>
            <person name="Aroian R.V."/>
        </authorList>
    </citation>
    <scope>NUCLEOTIDE SEQUENCE</scope>
    <source>
        <strain evidence="2">HY135</strain>
    </source>
</reference>
<evidence type="ECO:0000313" key="1">
    <source>
        <dbReference type="EMBL" id="EYC41542.1"/>
    </source>
</evidence>
<dbReference type="EMBL" id="JARK01000165">
    <property type="protein sequence ID" value="EYC41542.1"/>
    <property type="molecule type" value="Genomic_DNA"/>
</dbReference>
<dbReference type="Proteomes" id="UP000024635">
    <property type="component" value="Unassembled WGS sequence"/>
</dbReference>
<proteinExistence type="predicted"/>
<evidence type="ECO:0000313" key="2">
    <source>
        <dbReference type="Proteomes" id="UP000024635"/>
    </source>
</evidence>
<comment type="caution">
    <text evidence="1">The sequence shown here is derived from an EMBL/GenBank/DDBJ whole genome shotgun (WGS) entry which is preliminary data.</text>
</comment>
<gene>
    <name evidence="1" type="primary">Acey_s0565.g2</name>
    <name evidence="1" type="ORF">Y032_0565g2</name>
</gene>
<dbReference type="AlphaFoldDB" id="A0A016WQN2"/>
<sequence length="67" mass="7671">MLRSFISFLWVSASPSKIWRIVGYMLSPGLELMTISASPQTKPPSLDRRQLQQYTIRMYIVIGLLPS</sequence>
<keyword evidence="2" id="KW-1185">Reference proteome</keyword>
<name>A0A016WQN2_9BILA</name>